<evidence type="ECO:0000256" key="4">
    <source>
        <dbReference type="ARBA" id="ARBA00022692"/>
    </source>
</evidence>
<dbReference type="PANTHER" id="PTHR11351">
    <property type="entry name" value="ACYL-COA DESATURASE"/>
    <property type="match status" value="1"/>
</dbReference>
<comment type="caution">
    <text evidence="14">The sequence shown here is derived from an EMBL/GenBank/DDBJ whole genome shotgun (WGS) entry which is preliminary data.</text>
</comment>
<comment type="subcellular location">
    <subcellularLocation>
        <location evidence="1">Membrane</location>
        <topology evidence="1">Multi-pass membrane protein</topology>
    </subcellularLocation>
</comment>
<keyword evidence="11" id="KW-0275">Fatty acid biosynthesis</keyword>
<sequence length="365" mass="42177">MAFLNNVLEPPAYGWTDEKGELVKPTPKQIIKEFFSRLNVFRDRKNWLSFMSWMMVVVLTPMLFLFIFKYFSIPLLIAAFVYSMIVMGTHGTIWHHRYCTHGAYQFKNNFWRFITQNLTLKIIPEEIYAVSHHVHHALSDTPGDPYNAQGGFLYCFLADVNHQPIARNMSEKEYECCVKLMKHTGVTCNTYAQYQKWGTLANPIRSIIGVALNWGFWFTAFYLIGGLGLSFTLFGAAGFWAVGVRTFNYEGHGKGEDKRRHGVDFNREDMSINQVWPGLVAGEWHNNHHLYPNSARSGFKPWQVDSAWYFIKFMHTIGAVSSYRDNKAQFYAEYYDPHISGLEAAKPEVVKAYDQEQGVLIPERA</sequence>
<keyword evidence="9" id="KW-0443">Lipid metabolism</keyword>
<evidence type="ECO:0000259" key="13">
    <source>
        <dbReference type="Pfam" id="PF00487"/>
    </source>
</evidence>
<feature type="domain" description="Fatty acid desaturase" evidence="13">
    <location>
        <begin position="77"/>
        <end position="293"/>
    </location>
</feature>
<evidence type="ECO:0000256" key="1">
    <source>
        <dbReference type="ARBA" id="ARBA00004141"/>
    </source>
</evidence>
<gene>
    <name evidence="14" type="ORF">ACFSYC_07460</name>
</gene>
<dbReference type="RefSeq" id="WP_377125135.1">
    <property type="nucleotide sequence ID" value="NZ_JBHUHN010000001.1"/>
</dbReference>
<proteinExistence type="inferred from homology"/>
<accession>A0ABW5XQB5</accession>
<keyword evidence="7 14" id="KW-0560">Oxidoreductase</keyword>
<keyword evidence="3" id="KW-0444">Lipid biosynthesis</keyword>
<feature type="transmembrane region" description="Helical" evidence="12">
    <location>
        <begin position="47"/>
        <end position="67"/>
    </location>
</feature>
<name>A0ABW5XQB5_9SPHI</name>
<evidence type="ECO:0000256" key="7">
    <source>
        <dbReference type="ARBA" id="ARBA00023002"/>
    </source>
</evidence>
<evidence type="ECO:0000256" key="12">
    <source>
        <dbReference type="SAM" id="Phobius"/>
    </source>
</evidence>
<organism evidence="14 15">
    <name type="scientific">Mucilaginibacter antarcticus</name>
    <dbReference type="NCBI Taxonomy" id="1855725"/>
    <lineage>
        <taxon>Bacteria</taxon>
        <taxon>Pseudomonadati</taxon>
        <taxon>Bacteroidota</taxon>
        <taxon>Sphingobacteriia</taxon>
        <taxon>Sphingobacteriales</taxon>
        <taxon>Sphingobacteriaceae</taxon>
        <taxon>Mucilaginibacter</taxon>
    </lineage>
</organism>
<evidence type="ECO:0000256" key="9">
    <source>
        <dbReference type="ARBA" id="ARBA00023098"/>
    </source>
</evidence>
<evidence type="ECO:0000256" key="3">
    <source>
        <dbReference type="ARBA" id="ARBA00022516"/>
    </source>
</evidence>
<feature type="transmembrane region" description="Helical" evidence="12">
    <location>
        <begin position="73"/>
        <end position="94"/>
    </location>
</feature>
<evidence type="ECO:0000256" key="11">
    <source>
        <dbReference type="ARBA" id="ARBA00023160"/>
    </source>
</evidence>
<evidence type="ECO:0000256" key="8">
    <source>
        <dbReference type="ARBA" id="ARBA00023004"/>
    </source>
</evidence>
<evidence type="ECO:0000313" key="14">
    <source>
        <dbReference type="EMBL" id="MFD2864525.1"/>
    </source>
</evidence>
<dbReference type="PANTHER" id="PTHR11351:SF31">
    <property type="entry name" value="DESATURASE 1, ISOFORM A-RELATED"/>
    <property type="match status" value="1"/>
</dbReference>
<evidence type="ECO:0000256" key="2">
    <source>
        <dbReference type="ARBA" id="ARBA00008749"/>
    </source>
</evidence>
<keyword evidence="5" id="KW-0276">Fatty acid metabolism</keyword>
<keyword evidence="8" id="KW-0408">Iron</keyword>
<evidence type="ECO:0000313" key="15">
    <source>
        <dbReference type="Proteomes" id="UP001597601"/>
    </source>
</evidence>
<evidence type="ECO:0000256" key="10">
    <source>
        <dbReference type="ARBA" id="ARBA00023136"/>
    </source>
</evidence>
<evidence type="ECO:0000256" key="5">
    <source>
        <dbReference type="ARBA" id="ARBA00022832"/>
    </source>
</evidence>
<protein>
    <submittedName>
        <fullName evidence="14">Fatty acid desaturase</fullName>
        <ecNumber evidence="14">1.14.19.-</ecNumber>
    </submittedName>
</protein>
<dbReference type="EC" id="1.14.19.-" evidence="14"/>
<dbReference type="EMBL" id="JBHUON010000006">
    <property type="protein sequence ID" value="MFD2864525.1"/>
    <property type="molecule type" value="Genomic_DNA"/>
</dbReference>
<evidence type="ECO:0000256" key="6">
    <source>
        <dbReference type="ARBA" id="ARBA00022989"/>
    </source>
</evidence>
<keyword evidence="10 12" id="KW-0472">Membrane</keyword>
<keyword evidence="4 12" id="KW-0812">Transmembrane</keyword>
<dbReference type="InterPro" id="IPR005804">
    <property type="entry name" value="FA_desaturase_dom"/>
</dbReference>
<dbReference type="InterPro" id="IPR015876">
    <property type="entry name" value="Acyl-CoA_DS"/>
</dbReference>
<keyword evidence="6 12" id="KW-1133">Transmembrane helix</keyword>
<dbReference type="GO" id="GO:0016491">
    <property type="term" value="F:oxidoreductase activity"/>
    <property type="evidence" value="ECO:0007669"/>
    <property type="project" value="UniProtKB-KW"/>
</dbReference>
<dbReference type="Pfam" id="PF00487">
    <property type="entry name" value="FA_desaturase"/>
    <property type="match status" value="1"/>
</dbReference>
<reference evidence="15" key="1">
    <citation type="journal article" date="2019" name="Int. J. Syst. Evol. Microbiol.">
        <title>The Global Catalogue of Microorganisms (GCM) 10K type strain sequencing project: providing services to taxonomists for standard genome sequencing and annotation.</title>
        <authorList>
            <consortium name="The Broad Institute Genomics Platform"/>
            <consortium name="The Broad Institute Genome Sequencing Center for Infectious Disease"/>
            <person name="Wu L."/>
            <person name="Ma J."/>
        </authorList>
    </citation>
    <scope>NUCLEOTIDE SEQUENCE [LARGE SCALE GENOMIC DNA]</scope>
    <source>
        <strain evidence="15">KCTC 52232</strain>
    </source>
</reference>
<feature type="transmembrane region" description="Helical" evidence="12">
    <location>
        <begin position="214"/>
        <end position="242"/>
    </location>
</feature>
<keyword evidence="15" id="KW-1185">Reference proteome</keyword>
<dbReference type="Proteomes" id="UP001597601">
    <property type="component" value="Unassembled WGS sequence"/>
</dbReference>
<comment type="similarity">
    <text evidence="2">Belongs to the fatty acid desaturase type 2 family.</text>
</comment>